<sequence>MQRKNGVRMNRVRVKKKEKLLGSYEKNKERKLGKREEGRARKGKRDGVRGVGRPCALSRAAPPGCSYIHPDFIYPPVHPKSTCIRVCGGENPHNIDVARP</sequence>
<evidence type="ECO:0000256" key="1">
    <source>
        <dbReference type="SAM" id="MobiDB-lite"/>
    </source>
</evidence>
<protein>
    <submittedName>
        <fullName evidence="2">Uncharacterized protein</fullName>
    </submittedName>
</protein>
<reference evidence="2 3" key="1">
    <citation type="submission" date="2016-03" db="EMBL/GenBank/DDBJ databases">
        <title>Trachymyrmex septentrionalis WGS genome.</title>
        <authorList>
            <person name="Nygaard S."/>
            <person name="Hu H."/>
            <person name="Boomsma J."/>
            <person name="Zhang G."/>
        </authorList>
    </citation>
    <scope>NUCLEOTIDE SEQUENCE [LARGE SCALE GENOMIC DNA]</scope>
    <source>
        <strain evidence="2">Tsep2-gDNA-1</strain>
        <tissue evidence="2">Whole body</tissue>
    </source>
</reference>
<feature type="region of interest" description="Disordered" evidence="1">
    <location>
        <begin position="17"/>
        <end position="52"/>
    </location>
</feature>
<dbReference type="Proteomes" id="UP000078541">
    <property type="component" value="Unassembled WGS sequence"/>
</dbReference>
<keyword evidence="3" id="KW-1185">Reference proteome</keyword>
<proteinExistence type="predicted"/>
<organism evidence="2 3">
    <name type="scientific">Trachymyrmex septentrionalis</name>
    <dbReference type="NCBI Taxonomy" id="34720"/>
    <lineage>
        <taxon>Eukaryota</taxon>
        <taxon>Metazoa</taxon>
        <taxon>Ecdysozoa</taxon>
        <taxon>Arthropoda</taxon>
        <taxon>Hexapoda</taxon>
        <taxon>Insecta</taxon>
        <taxon>Pterygota</taxon>
        <taxon>Neoptera</taxon>
        <taxon>Endopterygota</taxon>
        <taxon>Hymenoptera</taxon>
        <taxon>Apocrita</taxon>
        <taxon>Aculeata</taxon>
        <taxon>Formicoidea</taxon>
        <taxon>Formicidae</taxon>
        <taxon>Myrmicinae</taxon>
        <taxon>Trachymyrmex</taxon>
    </lineage>
</organism>
<gene>
    <name evidence="2" type="ORF">ALC56_13476</name>
</gene>
<dbReference type="EMBL" id="KQ981954">
    <property type="protein sequence ID" value="KYN32098.1"/>
    <property type="molecule type" value="Genomic_DNA"/>
</dbReference>
<feature type="compositionally biased region" description="Basic and acidic residues" evidence="1">
    <location>
        <begin position="25"/>
        <end position="48"/>
    </location>
</feature>
<accession>A0A195EV25</accession>
<evidence type="ECO:0000313" key="3">
    <source>
        <dbReference type="Proteomes" id="UP000078541"/>
    </source>
</evidence>
<dbReference type="AlphaFoldDB" id="A0A195EV25"/>
<evidence type="ECO:0000313" key="2">
    <source>
        <dbReference type="EMBL" id="KYN32098.1"/>
    </source>
</evidence>
<name>A0A195EV25_9HYME</name>